<dbReference type="EMBL" id="JABBNU010000004">
    <property type="protein sequence ID" value="NMM48136.1"/>
    <property type="molecule type" value="Genomic_DNA"/>
</dbReference>
<evidence type="ECO:0000313" key="4">
    <source>
        <dbReference type="EMBL" id="NMM48136.1"/>
    </source>
</evidence>
<keyword evidence="1 2" id="KW-0732">Signal</keyword>
<keyword evidence="5" id="KW-1185">Reference proteome</keyword>
<protein>
    <submittedName>
        <fullName evidence="4">Porin family protein</fullName>
    </submittedName>
</protein>
<dbReference type="InterPro" id="IPR011250">
    <property type="entry name" value="OMP/PagP_B-barrel"/>
</dbReference>
<feature type="chain" id="PRO_5032766509" evidence="2">
    <location>
        <begin position="23"/>
        <end position="218"/>
    </location>
</feature>
<dbReference type="SUPFAM" id="SSF56925">
    <property type="entry name" value="OMPA-like"/>
    <property type="match status" value="1"/>
</dbReference>
<dbReference type="AlphaFoldDB" id="A0A848IWU4"/>
<evidence type="ECO:0000256" key="2">
    <source>
        <dbReference type="SAM" id="SignalP"/>
    </source>
</evidence>
<dbReference type="Proteomes" id="UP000559010">
    <property type="component" value="Unassembled WGS sequence"/>
</dbReference>
<feature type="signal peptide" evidence="2">
    <location>
        <begin position="1"/>
        <end position="22"/>
    </location>
</feature>
<evidence type="ECO:0000259" key="3">
    <source>
        <dbReference type="Pfam" id="PF13505"/>
    </source>
</evidence>
<evidence type="ECO:0000256" key="1">
    <source>
        <dbReference type="ARBA" id="ARBA00022729"/>
    </source>
</evidence>
<dbReference type="InterPro" id="IPR027385">
    <property type="entry name" value="Beta-barrel_OMP"/>
</dbReference>
<reference evidence="4 5" key="1">
    <citation type="submission" date="2020-04" db="EMBL/GenBank/DDBJ databases">
        <title>Flammeovirgaceae bacterium KN852 isolated from deep sea.</title>
        <authorList>
            <person name="Zhang D.-C."/>
        </authorList>
    </citation>
    <scope>NUCLEOTIDE SEQUENCE [LARGE SCALE GENOMIC DNA]</scope>
    <source>
        <strain evidence="4 5">KN852</strain>
    </source>
</reference>
<sequence>MKRIIILSIFLLCSFVANELNAQIRINGYAGYVFKDKVDSYYSNNAYFEGKIQDGLRWGVGVEYNVPDLMAIELQYKRQETNSPTYYKDNKFGSEIQFTDFDVNINWIMVNATRYFPVSELVEPFFGVGVGAGIFDITNPDNGRSDSATKFSWQFRGGTNLWLSSNIGLRLQASLFSATQAFGGGLYFGTGGIGGGVNNYSSMYQFGFDGGLVLKLGN</sequence>
<accession>A0A848IWU4</accession>
<feature type="domain" description="Outer membrane protein beta-barrel" evidence="3">
    <location>
        <begin position="45"/>
        <end position="175"/>
    </location>
</feature>
<name>A0A848IWU4_9BACT</name>
<dbReference type="Gene3D" id="2.40.160.20">
    <property type="match status" value="1"/>
</dbReference>
<comment type="caution">
    <text evidence="4">The sequence shown here is derived from an EMBL/GenBank/DDBJ whole genome shotgun (WGS) entry which is preliminary data.</text>
</comment>
<proteinExistence type="predicted"/>
<gene>
    <name evidence="4" type="ORF">HH304_06970</name>
</gene>
<dbReference type="Pfam" id="PF13505">
    <property type="entry name" value="OMP_b-brl"/>
    <property type="match status" value="1"/>
</dbReference>
<dbReference type="RefSeq" id="WP_169679504.1">
    <property type="nucleotide sequence ID" value="NZ_JABBNU010000004.1"/>
</dbReference>
<organism evidence="4 5">
    <name type="scientific">Marinigracilibium pacificum</name>
    <dbReference type="NCBI Taxonomy" id="2729599"/>
    <lineage>
        <taxon>Bacteria</taxon>
        <taxon>Pseudomonadati</taxon>
        <taxon>Bacteroidota</taxon>
        <taxon>Cytophagia</taxon>
        <taxon>Cytophagales</taxon>
        <taxon>Flammeovirgaceae</taxon>
        <taxon>Marinigracilibium</taxon>
    </lineage>
</organism>
<evidence type="ECO:0000313" key="5">
    <source>
        <dbReference type="Proteomes" id="UP000559010"/>
    </source>
</evidence>